<dbReference type="KEGG" id="aluc:AKAW2_60649A"/>
<evidence type="ECO:0000313" key="1">
    <source>
        <dbReference type="EMBL" id="BCS02385.1"/>
    </source>
</evidence>
<dbReference type="RefSeq" id="XP_041546147.1">
    <property type="nucleotide sequence ID" value="XM_041692798.1"/>
</dbReference>
<reference evidence="1" key="1">
    <citation type="submission" date="2021-01" db="EMBL/GenBank/DDBJ databases">
        <authorList>
            <consortium name="Aspergillus luchuensis mut. kawachii IFO 4304 genome sequencing consortium"/>
            <person name="Kazuki M."/>
            <person name="Futagami T."/>
        </authorList>
    </citation>
    <scope>NUCLEOTIDE SEQUENCE</scope>
    <source>
        <strain evidence="1">IFO 4308</strain>
    </source>
</reference>
<name>A0A7R7WGR5_ASPKA</name>
<accession>A0A7R7WGR5</accession>
<dbReference type="GeneID" id="64963706"/>
<keyword evidence="2" id="KW-1185">Reference proteome</keyword>
<sequence length="136" mass="15016">MSVLLGHSRTLVCTHLSSISSTFFPISLHPPFPPRMWLCQVQGNKDCLVCCGESNEIWGRCFWTIALEGLEHGHWRGGLQLHGSLEPAMIRSSSDAFSCQSSAGFLPSADFVFFFSFCSLPSLSMVSSRSFLLSHV</sequence>
<protein>
    <submittedName>
        <fullName evidence="1">Uncharacterized protein</fullName>
    </submittedName>
</protein>
<proteinExistence type="predicted"/>
<evidence type="ECO:0000313" key="2">
    <source>
        <dbReference type="Proteomes" id="UP000661280"/>
    </source>
</evidence>
<organism evidence="1 2">
    <name type="scientific">Aspergillus kawachii</name>
    <name type="common">White koji mold</name>
    <name type="synonym">Aspergillus awamori var. kawachi</name>
    <dbReference type="NCBI Taxonomy" id="1069201"/>
    <lineage>
        <taxon>Eukaryota</taxon>
        <taxon>Fungi</taxon>
        <taxon>Dikarya</taxon>
        <taxon>Ascomycota</taxon>
        <taxon>Pezizomycotina</taxon>
        <taxon>Eurotiomycetes</taxon>
        <taxon>Eurotiomycetidae</taxon>
        <taxon>Eurotiales</taxon>
        <taxon>Aspergillaceae</taxon>
        <taxon>Aspergillus</taxon>
        <taxon>Aspergillus subgen. Circumdati</taxon>
    </lineage>
</organism>
<reference evidence="1" key="2">
    <citation type="submission" date="2021-02" db="EMBL/GenBank/DDBJ databases">
        <title>Aspergillus luchuensis mut. kawachii IFO 4304 genome sequence.</title>
        <authorList>
            <person name="Mori K."/>
            <person name="Kadooka C."/>
            <person name="Goto M."/>
            <person name="Futagami T."/>
        </authorList>
    </citation>
    <scope>NUCLEOTIDE SEQUENCE</scope>
    <source>
        <strain evidence="1">IFO 4308</strain>
    </source>
</reference>
<dbReference type="Proteomes" id="UP000661280">
    <property type="component" value="Chromosome 6"/>
</dbReference>
<dbReference type="AlphaFoldDB" id="A0A7R7WGR5"/>
<gene>
    <name evidence="1" type="ORF">AKAW2_60649A</name>
</gene>
<dbReference type="EMBL" id="AP024430">
    <property type="protein sequence ID" value="BCS02385.1"/>
    <property type="molecule type" value="Genomic_DNA"/>
</dbReference>